<comment type="function">
    <text evidence="7">Transcription activator that acts as a flowering master switch in both long and short days, independently of the circadian clock. Promotes flowering upstream of HD1 by up-regulating FTL1, FTL4, FTL5, FTL6, EHD1, HD3A and RFT1. Seems to repress FTL11 expression. May recognize the consensus motif 5'-TTTGTCGTAAT-3' in target gene promoters.</text>
</comment>
<dbReference type="Pfam" id="PF22996">
    <property type="entry name" value="C2H2-2nd_BIRD-IDD"/>
    <property type="match status" value="1"/>
</dbReference>
<dbReference type="SMART" id="SM00355">
    <property type="entry name" value="ZnF_C2H2"/>
    <property type="match status" value="2"/>
</dbReference>
<dbReference type="InterPro" id="IPR055186">
    <property type="entry name" value="C2H2-2nd_BIRD-IDD"/>
</dbReference>
<dbReference type="Pfam" id="PF12874">
    <property type="entry name" value="zf-met"/>
    <property type="match status" value="1"/>
</dbReference>
<dbReference type="InterPro" id="IPR013087">
    <property type="entry name" value="Znf_C2H2_type"/>
</dbReference>
<evidence type="ECO:0000259" key="12">
    <source>
        <dbReference type="PROSITE" id="PS50157"/>
    </source>
</evidence>
<reference evidence="13" key="1">
    <citation type="submission" date="2020-02" db="EMBL/GenBank/DDBJ databases">
        <authorList>
            <person name="Scholz U."/>
            <person name="Mascher M."/>
            <person name="Fiebig A."/>
        </authorList>
    </citation>
    <scope>NUCLEOTIDE SEQUENCE</scope>
</reference>
<protein>
    <recommendedName>
        <fullName evidence="8">Protein EARLY HEADING DATE 2</fullName>
    </recommendedName>
    <alternativeName>
        <fullName evidence="9">Protein RICE INDETERMINATE 1</fullName>
    </alternativeName>
</protein>
<keyword evidence="2" id="KW-0677">Repeat</keyword>
<dbReference type="GO" id="GO:0008270">
    <property type="term" value="F:zinc ion binding"/>
    <property type="evidence" value="ECO:0007669"/>
    <property type="project" value="UniProtKB-KW"/>
</dbReference>
<accession>A0A7I8L1H2</accession>
<name>A0A7I8L1H2_SPIIN</name>
<dbReference type="InterPro" id="IPR055185">
    <property type="entry name" value="C2CH-4th_BIRD-IDD"/>
</dbReference>
<dbReference type="FunFam" id="3.30.160.60:FF:000554">
    <property type="entry name" value="protein indeterminate-domain 12-like"/>
    <property type="match status" value="1"/>
</dbReference>
<feature type="domain" description="C2H2-type" evidence="12">
    <location>
        <begin position="80"/>
        <end position="102"/>
    </location>
</feature>
<keyword evidence="14" id="KW-1185">Reference proteome</keyword>
<evidence type="ECO:0000256" key="5">
    <source>
        <dbReference type="ARBA" id="ARBA00023015"/>
    </source>
</evidence>
<proteinExistence type="predicted"/>
<dbReference type="PANTHER" id="PTHR10593:SF214">
    <property type="entry name" value="PROTEIN INDETERMINATE-DOMAIN 5, CHLOROPLASTIC"/>
    <property type="match status" value="1"/>
</dbReference>
<evidence type="ECO:0000256" key="1">
    <source>
        <dbReference type="ARBA" id="ARBA00022723"/>
    </source>
</evidence>
<evidence type="ECO:0000313" key="14">
    <source>
        <dbReference type="Proteomes" id="UP000663760"/>
    </source>
</evidence>
<organism evidence="13 14">
    <name type="scientific">Spirodela intermedia</name>
    <name type="common">Intermediate duckweed</name>
    <dbReference type="NCBI Taxonomy" id="51605"/>
    <lineage>
        <taxon>Eukaryota</taxon>
        <taxon>Viridiplantae</taxon>
        <taxon>Streptophyta</taxon>
        <taxon>Embryophyta</taxon>
        <taxon>Tracheophyta</taxon>
        <taxon>Spermatophyta</taxon>
        <taxon>Magnoliopsida</taxon>
        <taxon>Liliopsida</taxon>
        <taxon>Araceae</taxon>
        <taxon>Lemnoideae</taxon>
        <taxon>Spirodela</taxon>
    </lineage>
</organism>
<dbReference type="InterPro" id="IPR031140">
    <property type="entry name" value="IDD1-16"/>
</dbReference>
<feature type="region of interest" description="Disordered" evidence="11">
    <location>
        <begin position="1"/>
        <end position="65"/>
    </location>
</feature>
<dbReference type="Proteomes" id="UP000663760">
    <property type="component" value="Chromosome 10"/>
</dbReference>
<dbReference type="GO" id="GO:0005634">
    <property type="term" value="C:nucleus"/>
    <property type="evidence" value="ECO:0007669"/>
    <property type="project" value="TreeGrafter"/>
</dbReference>
<dbReference type="PANTHER" id="PTHR10593">
    <property type="entry name" value="SERINE/THREONINE-PROTEIN KINASE RIO"/>
    <property type="match status" value="1"/>
</dbReference>
<feature type="compositionally biased region" description="Low complexity" evidence="11">
    <location>
        <begin position="23"/>
        <end position="42"/>
    </location>
</feature>
<dbReference type="EMBL" id="LR746273">
    <property type="protein sequence ID" value="CAA7403436.1"/>
    <property type="molecule type" value="Genomic_DNA"/>
</dbReference>
<dbReference type="InterPro" id="IPR036236">
    <property type="entry name" value="Znf_C2H2_sf"/>
</dbReference>
<keyword evidence="3 10" id="KW-0863">Zinc-finger</keyword>
<feature type="domain" description="C2H2-type" evidence="12">
    <location>
        <begin position="156"/>
        <end position="184"/>
    </location>
</feature>
<dbReference type="PROSITE" id="PS00028">
    <property type="entry name" value="ZINC_FINGER_C2H2_1"/>
    <property type="match status" value="1"/>
</dbReference>
<evidence type="ECO:0000256" key="4">
    <source>
        <dbReference type="ARBA" id="ARBA00022833"/>
    </source>
</evidence>
<keyword evidence="5" id="KW-0805">Transcription regulation</keyword>
<evidence type="ECO:0000256" key="8">
    <source>
        <dbReference type="ARBA" id="ARBA00072973"/>
    </source>
</evidence>
<feature type="region of interest" description="Disordered" evidence="11">
    <location>
        <begin position="565"/>
        <end position="598"/>
    </location>
</feature>
<evidence type="ECO:0000256" key="7">
    <source>
        <dbReference type="ARBA" id="ARBA00059785"/>
    </source>
</evidence>
<dbReference type="GO" id="GO:0003700">
    <property type="term" value="F:DNA-binding transcription factor activity"/>
    <property type="evidence" value="ECO:0007669"/>
    <property type="project" value="TreeGrafter"/>
</dbReference>
<evidence type="ECO:0000256" key="2">
    <source>
        <dbReference type="ARBA" id="ARBA00022737"/>
    </source>
</evidence>
<evidence type="ECO:0000256" key="9">
    <source>
        <dbReference type="ARBA" id="ARBA00083437"/>
    </source>
</evidence>
<sequence>MAAAPPSASFFGIREEDLRNQMQQQQQQQRSLSTTTSSAAAAAPPPAPPPKKKRNQPGTPNPDAEVIALSPKTLMATNRFICEVCNKGFQREQNLQLHRRGHNLPWKLRQKSTKEVRQRVYLCPEPTCVHHDPSRALGDLTGIKKHFCRKHGEKKWKCDKCSKRYAVQSDLKAHSKVCGTREYRCDCGTLFSRRDSFITHRAFCDALAQESARLPTGLNTGMGSHSFGSSSMGLGQSQVTTQISPLQEQSHASGDLLRLGGGGCAVQLDHLIPHQNPPSSYHPPQPDASSAFFLSQEFQEPQPHHGFLQSKPFHGLVQLPDLHNSATGSSSPAATTAATGLFNISAYSSNRTTSNLNSINSHLLMPDQFSNSVGSGTKPAALFVGNMVGDQMSSGVSSLYNSSVQKEQVLPQMSATALLQKAAQMGATTSSSGSTMLRAYGNPPSRNSSKGGDFRVGYGDGNGGQSMRIQMENETHLQNLMNSLAHGGVGVFGGGPGGGGGAFGGSCTGGGHEHEAVFSGFYPNLCNMDAAAKLRNSMSMGGSMGGSDRLTRDFLGVGSMVRGMGSEVSQREPHHPVDISSEMKSPPANRSFSGGNLQ</sequence>
<evidence type="ECO:0000256" key="10">
    <source>
        <dbReference type="PROSITE-ProRule" id="PRU00042"/>
    </source>
</evidence>
<keyword evidence="4" id="KW-0862">Zinc</keyword>
<evidence type="ECO:0000313" key="13">
    <source>
        <dbReference type="EMBL" id="CAA7403436.1"/>
    </source>
</evidence>
<evidence type="ECO:0000256" key="3">
    <source>
        <dbReference type="ARBA" id="ARBA00022771"/>
    </source>
</evidence>
<keyword evidence="6" id="KW-0804">Transcription</keyword>
<dbReference type="SUPFAM" id="SSF57667">
    <property type="entry name" value="beta-beta-alpha zinc fingers"/>
    <property type="match status" value="1"/>
</dbReference>
<dbReference type="PROSITE" id="PS50157">
    <property type="entry name" value="ZINC_FINGER_C2H2_2"/>
    <property type="match status" value="2"/>
</dbReference>
<dbReference type="OrthoDB" id="6354171at2759"/>
<dbReference type="Gene3D" id="3.30.160.60">
    <property type="entry name" value="Classic Zinc Finger"/>
    <property type="match status" value="2"/>
</dbReference>
<dbReference type="AlphaFoldDB" id="A0A7I8L1H2"/>
<gene>
    <name evidence="13" type="ORF">SI8410_10014114</name>
</gene>
<feature type="compositionally biased region" description="Polar residues" evidence="11">
    <location>
        <begin position="588"/>
        <end position="598"/>
    </location>
</feature>
<evidence type="ECO:0000256" key="6">
    <source>
        <dbReference type="ARBA" id="ARBA00023163"/>
    </source>
</evidence>
<evidence type="ECO:0000256" key="11">
    <source>
        <dbReference type="SAM" id="MobiDB-lite"/>
    </source>
</evidence>
<keyword evidence="1" id="KW-0479">Metal-binding</keyword>
<dbReference type="InterPro" id="IPR055187">
    <property type="entry name" value="C2CH-3rd_BIRD-IDD"/>
</dbReference>
<dbReference type="FunFam" id="3.30.160.60:FF:000131">
    <property type="entry name" value="protein indeterminate-domain 5, chloroplastic-like"/>
    <property type="match status" value="1"/>
</dbReference>
<dbReference type="Pfam" id="PF22992">
    <property type="entry name" value="C2CH-4th_BIRD-IDD"/>
    <property type="match status" value="1"/>
</dbReference>
<dbReference type="Pfam" id="PF22995">
    <property type="entry name" value="C2CH-3rd_BIRD-IDD"/>
    <property type="match status" value="1"/>
</dbReference>